<evidence type="ECO:0000256" key="1">
    <source>
        <dbReference type="SAM" id="MobiDB-lite"/>
    </source>
</evidence>
<organism evidence="2 3">
    <name type="scientific">Coccidioides immitis RMSCC 2394</name>
    <dbReference type="NCBI Taxonomy" id="404692"/>
    <lineage>
        <taxon>Eukaryota</taxon>
        <taxon>Fungi</taxon>
        <taxon>Dikarya</taxon>
        <taxon>Ascomycota</taxon>
        <taxon>Pezizomycotina</taxon>
        <taxon>Eurotiomycetes</taxon>
        <taxon>Eurotiomycetidae</taxon>
        <taxon>Onygenales</taxon>
        <taxon>Onygenaceae</taxon>
        <taxon>Coccidioides</taxon>
    </lineage>
</organism>
<dbReference type="Proteomes" id="UP000054565">
    <property type="component" value="Unassembled WGS sequence"/>
</dbReference>
<feature type="region of interest" description="Disordered" evidence="1">
    <location>
        <begin position="92"/>
        <end position="111"/>
    </location>
</feature>
<evidence type="ECO:0000313" key="2">
    <source>
        <dbReference type="EMBL" id="KMP02277.1"/>
    </source>
</evidence>
<sequence length="111" mass="12678">MNDFWAFGCIDKREVVFARPPDCFWTWGDRRIASRTEMRDGMSIMIRERPISPEGVYSTLIRSGLRVGSFVERREETHRPPRQVRRLHKIHGVAAPEPGPKHALAVGAGLP</sequence>
<evidence type="ECO:0000313" key="3">
    <source>
        <dbReference type="Proteomes" id="UP000054565"/>
    </source>
</evidence>
<reference evidence="3" key="1">
    <citation type="journal article" date="2010" name="Genome Res.">
        <title>Population genomic sequencing of Coccidioides fungi reveals recent hybridization and transposon control.</title>
        <authorList>
            <person name="Neafsey D.E."/>
            <person name="Barker B.M."/>
            <person name="Sharpton T.J."/>
            <person name="Stajich J.E."/>
            <person name="Park D.J."/>
            <person name="Whiston E."/>
            <person name="Hung C.-Y."/>
            <person name="McMahan C."/>
            <person name="White J."/>
            <person name="Sykes S."/>
            <person name="Heiman D."/>
            <person name="Young S."/>
            <person name="Zeng Q."/>
            <person name="Abouelleil A."/>
            <person name="Aftuck L."/>
            <person name="Bessette D."/>
            <person name="Brown A."/>
            <person name="FitzGerald M."/>
            <person name="Lui A."/>
            <person name="Macdonald J.P."/>
            <person name="Priest M."/>
            <person name="Orbach M.J."/>
            <person name="Galgiani J.N."/>
            <person name="Kirkland T.N."/>
            <person name="Cole G.T."/>
            <person name="Birren B.W."/>
            <person name="Henn M.R."/>
            <person name="Taylor J.W."/>
            <person name="Rounsley S.D."/>
        </authorList>
    </citation>
    <scope>NUCLEOTIDE SEQUENCE [LARGE SCALE GENOMIC DNA]</scope>
    <source>
        <strain evidence="3">RMSCC 2394</strain>
    </source>
</reference>
<proteinExistence type="predicted"/>
<dbReference type="AlphaFoldDB" id="A0A0J7AXX9"/>
<gene>
    <name evidence="2" type="ORF">CIRG_10101</name>
</gene>
<protein>
    <submittedName>
        <fullName evidence="2">Uncharacterized protein</fullName>
    </submittedName>
</protein>
<dbReference type="EMBL" id="DS028102">
    <property type="protein sequence ID" value="KMP02277.1"/>
    <property type="molecule type" value="Genomic_DNA"/>
</dbReference>
<accession>A0A0J7AXX9</accession>
<name>A0A0J7AXX9_COCIT</name>